<gene>
    <name evidence="2" type="ORF">DWV00_08400</name>
</gene>
<comment type="caution">
    <text evidence="2">The sequence shown here is derived from an EMBL/GenBank/DDBJ whole genome shotgun (WGS) entry which is preliminary data.</text>
</comment>
<dbReference type="AlphaFoldDB" id="A0A3D8K1X4"/>
<feature type="region of interest" description="Disordered" evidence="1">
    <location>
        <begin position="59"/>
        <end position="122"/>
    </location>
</feature>
<keyword evidence="3" id="KW-1185">Reference proteome</keyword>
<proteinExistence type="predicted"/>
<feature type="compositionally biased region" description="Low complexity" evidence="1">
    <location>
        <begin position="110"/>
        <end position="122"/>
    </location>
</feature>
<name>A0A3D8K1X4_9BURK</name>
<protein>
    <submittedName>
        <fullName evidence="2">Uncharacterized protein</fullName>
    </submittedName>
</protein>
<accession>A0A3D8K1X4</accession>
<evidence type="ECO:0000256" key="1">
    <source>
        <dbReference type="SAM" id="MobiDB-lite"/>
    </source>
</evidence>
<dbReference type="EMBL" id="QRGA01000005">
    <property type="protein sequence ID" value="RDU99140.1"/>
    <property type="molecule type" value="Genomic_DNA"/>
</dbReference>
<dbReference type="OrthoDB" id="9008877at2"/>
<organism evidence="2 3">
    <name type="scientific">Trinickia dinghuensis</name>
    <dbReference type="NCBI Taxonomy" id="2291023"/>
    <lineage>
        <taxon>Bacteria</taxon>
        <taxon>Pseudomonadati</taxon>
        <taxon>Pseudomonadota</taxon>
        <taxon>Betaproteobacteria</taxon>
        <taxon>Burkholderiales</taxon>
        <taxon>Burkholderiaceae</taxon>
        <taxon>Trinickia</taxon>
    </lineage>
</organism>
<evidence type="ECO:0000313" key="2">
    <source>
        <dbReference type="EMBL" id="RDU99140.1"/>
    </source>
</evidence>
<dbReference type="Proteomes" id="UP000256838">
    <property type="component" value="Unassembled WGS sequence"/>
</dbReference>
<sequence length="165" mass="16760">MSQSSERLVVFVTPAQKRVLTARAASMGISLSELVRRAVLAFDETGQEVRAAGLVDRLGAASEASRKSDTLRRLAQGQAQAPAQAEPRERAAAAPGGTPRKSGGAPSHGADPSDPAADSPAALPVAAAVARALVAQEAAQADERLDAETEALVARVIHPAPGGSV</sequence>
<dbReference type="RefSeq" id="WP_115533114.1">
    <property type="nucleotide sequence ID" value="NZ_QRGA01000005.1"/>
</dbReference>
<feature type="compositionally biased region" description="Low complexity" evidence="1">
    <location>
        <begin position="73"/>
        <end position="85"/>
    </location>
</feature>
<evidence type="ECO:0000313" key="3">
    <source>
        <dbReference type="Proteomes" id="UP000256838"/>
    </source>
</evidence>
<reference evidence="2 3" key="1">
    <citation type="submission" date="2018-08" db="EMBL/GenBank/DDBJ databases">
        <title>Paraburkholderia sp. DHOM06 isolated from forest soil.</title>
        <authorList>
            <person name="Gao Z.-H."/>
            <person name="Qiu L.-H."/>
        </authorList>
    </citation>
    <scope>NUCLEOTIDE SEQUENCE [LARGE SCALE GENOMIC DNA]</scope>
    <source>
        <strain evidence="2 3">DHOM06</strain>
    </source>
</reference>